<dbReference type="Pfam" id="PF03489">
    <property type="entry name" value="SapB_2"/>
    <property type="match status" value="3"/>
</dbReference>
<dbReference type="RefSeq" id="XP_044553598.1">
    <property type="nucleotide sequence ID" value="XM_044690123.1"/>
</dbReference>
<dbReference type="InterPro" id="IPR008373">
    <property type="entry name" value="Saposin"/>
</dbReference>
<evidence type="ECO:0000256" key="1">
    <source>
        <dbReference type="ARBA" id="ARBA00023157"/>
    </source>
</evidence>
<evidence type="ECO:0000313" key="6">
    <source>
        <dbReference type="Proteomes" id="UP000816034"/>
    </source>
</evidence>
<reference evidence="5 6" key="1">
    <citation type="journal article" date="2018" name="BMC Genomics">
        <title>The genome of Naegleria lovaniensis, the basis for a comparative approach to unravel pathogenicity factors of the human pathogenic amoeba N. fowleri.</title>
        <authorList>
            <person name="Liechti N."/>
            <person name="Schurch N."/>
            <person name="Bruggmann R."/>
            <person name="Wittwer M."/>
        </authorList>
    </citation>
    <scope>NUCLEOTIDE SEQUENCE [LARGE SCALE GENOMIC DNA]</scope>
    <source>
        <strain evidence="5 6">ATCC 30569</strain>
    </source>
</reference>
<dbReference type="GO" id="GO:0005764">
    <property type="term" value="C:lysosome"/>
    <property type="evidence" value="ECO:0007669"/>
    <property type="project" value="InterPro"/>
</dbReference>
<organism evidence="5 6">
    <name type="scientific">Naegleria lovaniensis</name>
    <name type="common">Amoeba</name>
    <dbReference type="NCBI Taxonomy" id="51637"/>
    <lineage>
        <taxon>Eukaryota</taxon>
        <taxon>Discoba</taxon>
        <taxon>Heterolobosea</taxon>
        <taxon>Tetramitia</taxon>
        <taxon>Eutetramitia</taxon>
        <taxon>Vahlkampfiidae</taxon>
        <taxon>Naegleria</taxon>
    </lineage>
</organism>
<dbReference type="InterPro" id="IPR051428">
    <property type="entry name" value="Sphingo_Act-Surfact_Prot"/>
</dbReference>
<dbReference type="GeneID" id="68106619"/>
<sequence length="486" mass="53553">MQLKYIIAAVMVLCLLAAPSVTVQAEKSVIGCEICEWLVATAEGFVNKTKPQIEQELLQICSKLGPYEQICDQLVLMELPDIIDQIIAKEPPATVCSQVKICNGSALAVAPKAESSGMCNMCQLLVTQVENWVESNDTIMTLEKKLEQVCSVIPGQYSTLCTYAVEQYLPIFIHQVEKQYPALTICQDVHLCSSAQAPAVVQEQPQVAELCPICKAAVGFLKTKINNVDVNSVKQQLQFACSFFQVPDCQQIVDKAAEIAQDLQTEDAQTICSTVVDVCPKQQQVVTFNPFKKFLEAKNSKYCPTCLEITKYLEDLIVSDITVNEIIKLADAGCARLGSLESLCKKFVPLAVDELKKLLLEKLTPQKVCSTLKMCDAAELLQLALAPKAADGTMCLACEYVISVADNWLIANNTQQNVKNTLDKVCTEFVPSVYQSQCIALVNQYEAELVQLFENKVFNPQTVCKAIGVCSSQKMNRIKASKIKMN</sequence>
<dbReference type="InterPro" id="IPR008139">
    <property type="entry name" value="SaposinB_dom"/>
</dbReference>
<feature type="signal peptide" evidence="3">
    <location>
        <begin position="1"/>
        <end position="25"/>
    </location>
</feature>
<feature type="chain" id="PRO_5041685648" description="Saposin B-type domain-containing protein" evidence="3">
    <location>
        <begin position="26"/>
        <end position="486"/>
    </location>
</feature>
<feature type="domain" description="Saposin B-type" evidence="4">
    <location>
        <begin position="299"/>
        <end position="379"/>
    </location>
</feature>
<dbReference type="PRINTS" id="PR01797">
    <property type="entry name" value="SAPOSIN"/>
</dbReference>
<dbReference type="Gene3D" id="1.10.225.10">
    <property type="entry name" value="Saposin-like"/>
    <property type="match status" value="4"/>
</dbReference>
<evidence type="ECO:0000256" key="3">
    <source>
        <dbReference type="SAM" id="SignalP"/>
    </source>
</evidence>
<dbReference type="InterPro" id="IPR011001">
    <property type="entry name" value="Saposin-like"/>
</dbReference>
<evidence type="ECO:0000313" key="5">
    <source>
        <dbReference type="EMBL" id="KAG2389606.1"/>
    </source>
</evidence>
<feature type="domain" description="Saposin B-type" evidence="4">
    <location>
        <begin position="391"/>
        <end position="474"/>
    </location>
</feature>
<dbReference type="PANTHER" id="PTHR11480:SF3">
    <property type="entry name" value="BCDNA.GH08312"/>
    <property type="match status" value="1"/>
</dbReference>
<name>A0AA88KQE5_NAELO</name>
<proteinExistence type="predicted"/>
<keyword evidence="1" id="KW-1015">Disulfide bond</keyword>
<dbReference type="InterPro" id="IPR007856">
    <property type="entry name" value="SapB_1"/>
</dbReference>
<accession>A0AA88KQE5</accession>
<dbReference type="PROSITE" id="PS50015">
    <property type="entry name" value="SAP_B"/>
    <property type="match status" value="4"/>
</dbReference>
<feature type="domain" description="Saposin B-type" evidence="4">
    <location>
        <begin position="115"/>
        <end position="196"/>
    </location>
</feature>
<evidence type="ECO:0000256" key="2">
    <source>
        <dbReference type="ARBA" id="ARBA00023180"/>
    </source>
</evidence>
<dbReference type="SMART" id="SM00741">
    <property type="entry name" value="SapB"/>
    <property type="match status" value="5"/>
</dbReference>
<dbReference type="GO" id="GO:0006665">
    <property type="term" value="P:sphingolipid metabolic process"/>
    <property type="evidence" value="ECO:0007669"/>
    <property type="project" value="InterPro"/>
</dbReference>
<keyword evidence="6" id="KW-1185">Reference proteome</keyword>
<dbReference type="AlphaFoldDB" id="A0AA88KQE5"/>
<dbReference type="PANTHER" id="PTHR11480">
    <property type="entry name" value="SAPOSIN-RELATED"/>
    <property type="match status" value="1"/>
</dbReference>
<feature type="domain" description="Saposin B-type" evidence="4">
    <location>
        <begin position="28"/>
        <end position="106"/>
    </location>
</feature>
<dbReference type="InterPro" id="IPR008138">
    <property type="entry name" value="SapB_2"/>
</dbReference>
<dbReference type="Proteomes" id="UP000816034">
    <property type="component" value="Unassembled WGS sequence"/>
</dbReference>
<dbReference type="Pfam" id="PF05184">
    <property type="entry name" value="SapB_1"/>
    <property type="match status" value="4"/>
</dbReference>
<keyword evidence="2" id="KW-0325">Glycoprotein</keyword>
<protein>
    <recommendedName>
        <fullName evidence="4">Saposin B-type domain-containing protein</fullName>
    </recommendedName>
</protein>
<evidence type="ECO:0000259" key="4">
    <source>
        <dbReference type="PROSITE" id="PS50015"/>
    </source>
</evidence>
<dbReference type="EMBL" id="PYSW02000007">
    <property type="protein sequence ID" value="KAG2389606.1"/>
    <property type="molecule type" value="Genomic_DNA"/>
</dbReference>
<dbReference type="GO" id="GO:0016020">
    <property type="term" value="C:membrane"/>
    <property type="evidence" value="ECO:0007669"/>
    <property type="project" value="GOC"/>
</dbReference>
<comment type="caution">
    <text evidence="5">The sequence shown here is derived from an EMBL/GenBank/DDBJ whole genome shotgun (WGS) entry which is preliminary data.</text>
</comment>
<dbReference type="SUPFAM" id="SSF47862">
    <property type="entry name" value="Saposin"/>
    <property type="match status" value="5"/>
</dbReference>
<gene>
    <name evidence="5" type="ORF">C9374_014166</name>
</gene>
<keyword evidence="3" id="KW-0732">Signal</keyword>